<protein>
    <submittedName>
        <fullName evidence="1">Uncharacterized protein</fullName>
    </submittedName>
</protein>
<accession>A0ACD3SR10</accession>
<organism evidence="1 2">
    <name type="scientific">Imbroritus primus</name>
    <dbReference type="NCBI Taxonomy" id="3058603"/>
    <lineage>
        <taxon>Bacteria</taxon>
        <taxon>Pseudomonadati</taxon>
        <taxon>Pseudomonadota</taxon>
        <taxon>Betaproteobacteria</taxon>
        <taxon>Burkholderiales</taxon>
        <taxon>Burkholderiaceae</taxon>
        <taxon>Imbroritus</taxon>
    </lineage>
</organism>
<keyword evidence="2" id="KW-1185">Reference proteome</keyword>
<gene>
    <name evidence="1" type="ORF">MW7_008085</name>
</gene>
<dbReference type="Proteomes" id="UP000004277">
    <property type="component" value="Unassembled WGS sequence"/>
</dbReference>
<name>A0ACD3SR10_9BURK</name>
<evidence type="ECO:0000313" key="1">
    <source>
        <dbReference type="EMBL" id="TMS58660.1"/>
    </source>
</evidence>
<evidence type="ECO:0000313" key="2">
    <source>
        <dbReference type="Proteomes" id="UP000004277"/>
    </source>
</evidence>
<reference evidence="1" key="1">
    <citation type="submission" date="2019-05" db="EMBL/GenBank/DDBJ databases">
        <title>Revised genome assembly of Burkholderiaceae (previously Ralstonia) sp. PBA.</title>
        <authorList>
            <person name="Gan H.M."/>
        </authorList>
    </citation>
    <scope>NUCLEOTIDE SEQUENCE</scope>
    <source>
        <strain evidence="1">PBA</strain>
    </source>
</reference>
<comment type="caution">
    <text evidence="1">The sequence shown here is derived from an EMBL/GenBank/DDBJ whole genome shotgun (WGS) entry which is preliminary data.</text>
</comment>
<sequence length="104" mass="11482">MDPLIIDLVRQYIYMVVLACVVMAAAFFWRRPAERNPVSKGAIVAMVLMAAVFMLVVSLVAQAVLGFISTSADNMTIVARVALPLVAGFWFAHSRLRVLWTGVR</sequence>
<proteinExistence type="predicted"/>
<dbReference type="EMBL" id="AKCV02000015">
    <property type="protein sequence ID" value="TMS58660.1"/>
    <property type="molecule type" value="Genomic_DNA"/>
</dbReference>